<evidence type="ECO:0000313" key="7">
    <source>
        <dbReference type="Proteomes" id="UP000319040"/>
    </source>
</evidence>
<accession>A0A521CUJ6</accession>
<gene>
    <name evidence="6" type="ORF">SAMN06265379_103436</name>
</gene>
<dbReference type="Gene3D" id="3.40.50.2000">
    <property type="entry name" value="Glycogen Phosphorylase B"/>
    <property type="match status" value="1"/>
</dbReference>
<dbReference type="PANTHER" id="PTHR45825">
    <property type="entry name" value="GRANULE-BOUND STARCH SYNTHASE 1, CHLOROPLASTIC/AMYLOPLASTIC"/>
    <property type="match status" value="1"/>
</dbReference>
<name>A0A521CUJ6_SACCC</name>
<dbReference type="InterPro" id="IPR013534">
    <property type="entry name" value="Starch_synth_cat_dom"/>
</dbReference>
<evidence type="ECO:0000313" key="6">
    <source>
        <dbReference type="EMBL" id="SMO62391.1"/>
    </source>
</evidence>
<dbReference type="EC" id="2.4.1.21" evidence="2"/>
<reference evidence="6 7" key="1">
    <citation type="submission" date="2017-05" db="EMBL/GenBank/DDBJ databases">
        <authorList>
            <person name="Varghese N."/>
            <person name="Submissions S."/>
        </authorList>
    </citation>
    <scope>NUCLEOTIDE SEQUENCE [LARGE SCALE GENOMIC DNA]</scope>
    <source>
        <strain evidence="6 7">DSM 27040</strain>
    </source>
</reference>
<feature type="domain" description="Starch synthase catalytic" evidence="5">
    <location>
        <begin position="6"/>
        <end position="237"/>
    </location>
</feature>
<protein>
    <recommendedName>
        <fullName evidence="2">starch synthase</fullName>
        <ecNumber evidence="2">2.4.1.21</ecNumber>
    </recommendedName>
</protein>
<dbReference type="SUPFAM" id="SSF53756">
    <property type="entry name" value="UDP-Glycosyltransferase/glycogen phosphorylase"/>
    <property type="match status" value="1"/>
</dbReference>
<comment type="catalytic activity">
    <reaction evidence="1">
        <text>[(1-&gt;4)-alpha-D-glucosyl](n) + ADP-alpha-D-glucose = [(1-&gt;4)-alpha-D-glucosyl](n+1) + ADP + H(+)</text>
        <dbReference type="Rhea" id="RHEA:18189"/>
        <dbReference type="Rhea" id="RHEA-COMP:9584"/>
        <dbReference type="Rhea" id="RHEA-COMP:9587"/>
        <dbReference type="ChEBI" id="CHEBI:15378"/>
        <dbReference type="ChEBI" id="CHEBI:15444"/>
        <dbReference type="ChEBI" id="CHEBI:57498"/>
        <dbReference type="ChEBI" id="CHEBI:456216"/>
        <dbReference type="EC" id="2.4.1.21"/>
    </reaction>
</comment>
<dbReference type="EMBL" id="FXTB01000003">
    <property type="protein sequence ID" value="SMO62391.1"/>
    <property type="molecule type" value="Genomic_DNA"/>
</dbReference>
<keyword evidence="7" id="KW-1185">Reference proteome</keyword>
<proteinExistence type="predicted"/>
<keyword evidence="4" id="KW-0808">Transferase</keyword>
<dbReference type="Proteomes" id="UP000319040">
    <property type="component" value="Unassembled WGS sequence"/>
</dbReference>
<evidence type="ECO:0000256" key="1">
    <source>
        <dbReference type="ARBA" id="ARBA00001478"/>
    </source>
</evidence>
<dbReference type="Pfam" id="PF08323">
    <property type="entry name" value="Glyco_transf_5"/>
    <property type="match status" value="1"/>
</dbReference>
<evidence type="ECO:0000256" key="4">
    <source>
        <dbReference type="ARBA" id="ARBA00022679"/>
    </source>
</evidence>
<dbReference type="AlphaFoldDB" id="A0A521CUJ6"/>
<sequence length="270" mass="31404">MKEKTKVLFISQEITPYLPETSMSKIGRFLPQGIQEKGKEIRTFMPRFGCINERRNQLHEVIRLSGMNLIIDDTDHPLIIKVASIQAARMQVYFIDNEDYFHRKHIFVGKDGEEFKDNDERAIFFARGVLETTKKLRWAPNIIHCHGWFTGLVPLIIKKAMNEDPHFAKSKLVYSIYNDDFKSTFSDTFPEKFAMEGIEKSDYAGLTPFNYENLSKLAINFSDGIIEGHPDANKNITDYAKASGKPFLKYHDEETYIDAYNKFYDELMNK</sequence>
<dbReference type="PANTHER" id="PTHR45825:SF11">
    <property type="entry name" value="ALPHA AMYLASE DOMAIN-CONTAINING PROTEIN"/>
    <property type="match status" value="1"/>
</dbReference>
<dbReference type="GO" id="GO:0009011">
    <property type="term" value="F:alpha-1,4-glucan glucosyltransferase (ADP-glucose donor) activity"/>
    <property type="evidence" value="ECO:0007669"/>
    <property type="project" value="UniProtKB-EC"/>
</dbReference>
<keyword evidence="3" id="KW-0328">Glycosyltransferase</keyword>
<dbReference type="RefSeq" id="WP_142533117.1">
    <property type="nucleotide sequence ID" value="NZ_FXTB01000003.1"/>
</dbReference>
<dbReference type="OrthoDB" id="9808590at2"/>
<organism evidence="6 7">
    <name type="scientific">Saccharicrinis carchari</name>
    <dbReference type="NCBI Taxonomy" id="1168039"/>
    <lineage>
        <taxon>Bacteria</taxon>
        <taxon>Pseudomonadati</taxon>
        <taxon>Bacteroidota</taxon>
        <taxon>Bacteroidia</taxon>
        <taxon>Marinilabiliales</taxon>
        <taxon>Marinilabiliaceae</taxon>
        <taxon>Saccharicrinis</taxon>
    </lineage>
</organism>
<evidence type="ECO:0000256" key="2">
    <source>
        <dbReference type="ARBA" id="ARBA00012588"/>
    </source>
</evidence>
<evidence type="ECO:0000256" key="3">
    <source>
        <dbReference type="ARBA" id="ARBA00022676"/>
    </source>
</evidence>
<evidence type="ECO:0000259" key="5">
    <source>
        <dbReference type="Pfam" id="PF08323"/>
    </source>
</evidence>